<evidence type="ECO:0000313" key="3">
    <source>
        <dbReference type="Proteomes" id="UP000887013"/>
    </source>
</evidence>
<comment type="caution">
    <text evidence="2">The sequence shown here is derived from an EMBL/GenBank/DDBJ whole genome shotgun (WGS) entry which is preliminary data.</text>
</comment>
<sequence length="84" mass="9121">MKILYCTLIFCLIANAVSSDDCPKTPCPSGEYCVRTLGSTSCVRPAKKKHMCSSEPGREEVYDMLPPCNPGLTCDTQLTVAVCK</sequence>
<keyword evidence="1" id="KW-0732">Signal</keyword>
<feature type="chain" id="PRO_5036481100" evidence="1">
    <location>
        <begin position="20"/>
        <end position="84"/>
    </location>
</feature>
<feature type="signal peptide" evidence="1">
    <location>
        <begin position="1"/>
        <end position="19"/>
    </location>
</feature>
<proteinExistence type="predicted"/>
<keyword evidence="3" id="KW-1185">Reference proteome</keyword>
<evidence type="ECO:0000256" key="1">
    <source>
        <dbReference type="SAM" id="SignalP"/>
    </source>
</evidence>
<dbReference type="Gene3D" id="2.10.80.10">
    <property type="entry name" value="Lipase, subunit A"/>
    <property type="match status" value="1"/>
</dbReference>
<accession>A0A8X6QQK6</accession>
<organism evidence="2 3">
    <name type="scientific">Nephila pilipes</name>
    <name type="common">Giant wood spider</name>
    <name type="synonym">Nephila maculata</name>
    <dbReference type="NCBI Taxonomy" id="299642"/>
    <lineage>
        <taxon>Eukaryota</taxon>
        <taxon>Metazoa</taxon>
        <taxon>Ecdysozoa</taxon>
        <taxon>Arthropoda</taxon>
        <taxon>Chelicerata</taxon>
        <taxon>Arachnida</taxon>
        <taxon>Araneae</taxon>
        <taxon>Araneomorphae</taxon>
        <taxon>Entelegynae</taxon>
        <taxon>Araneoidea</taxon>
        <taxon>Nephilidae</taxon>
        <taxon>Nephila</taxon>
    </lineage>
</organism>
<dbReference type="AlphaFoldDB" id="A0A8X6QQK6"/>
<protein>
    <submittedName>
        <fullName evidence="2">Uncharacterized protein</fullName>
    </submittedName>
</protein>
<evidence type="ECO:0000313" key="2">
    <source>
        <dbReference type="EMBL" id="GFU34059.1"/>
    </source>
</evidence>
<reference evidence="2" key="1">
    <citation type="submission" date="2020-08" db="EMBL/GenBank/DDBJ databases">
        <title>Multicomponent nature underlies the extraordinary mechanical properties of spider dragline silk.</title>
        <authorList>
            <person name="Kono N."/>
            <person name="Nakamura H."/>
            <person name="Mori M."/>
            <person name="Yoshida Y."/>
            <person name="Ohtoshi R."/>
            <person name="Malay A.D."/>
            <person name="Moran D.A.P."/>
            <person name="Tomita M."/>
            <person name="Numata K."/>
            <person name="Arakawa K."/>
        </authorList>
    </citation>
    <scope>NUCLEOTIDE SEQUENCE</scope>
</reference>
<gene>
    <name evidence="2" type="ORF">NPIL_570571</name>
</gene>
<dbReference type="Proteomes" id="UP000887013">
    <property type="component" value="Unassembled WGS sequence"/>
</dbReference>
<dbReference type="OrthoDB" id="6418753at2759"/>
<dbReference type="EMBL" id="BMAW01083444">
    <property type="protein sequence ID" value="GFU34059.1"/>
    <property type="molecule type" value="Genomic_DNA"/>
</dbReference>
<name>A0A8X6QQK6_NEPPI</name>